<evidence type="ECO:0000313" key="4">
    <source>
        <dbReference type="Proteomes" id="UP000316095"/>
    </source>
</evidence>
<dbReference type="Pfam" id="PF07596">
    <property type="entry name" value="SBP_bac_10"/>
    <property type="match status" value="1"/>
</dbReference>
<name>A0A5C5XES4_9PLAN</name>
<keyword evidence="1" id="KW-1133">Transmembrane helix</keyword>
<dbReference type="InterPro" id="IPR027558">
    <property type="entry name" value="Pre_pil_HX9DG_C"/>
</dbReference>
<evidence type="ECO:0000259" key="2">
    <source>
        <dbReference type="Pfam" id="PF07596"/>
    </source>
</evidence>
<organism evidence="3 4">
    <name type="scientific">Rubinisphaera italica</name>
    <dbReference type="NCBI Taxonomy" id="2527969"/>
    <lineage>
        <taxon>Bacteria</taxon>
        <taxon>Pseudomonadati</taxon>
        <taxon>Planctomycetota</taxon>
        <taxon>Planctomycetia</taxon>
        <taxon>Planctomycetales</taxon>
        <taxon>Planctomycetaceae</taxon>
        <taxon>Rubinisphaera</taxon>
    </lineage>
</organism>
<dbReference type="Gene3D" id="3.30.700.10">
    <property type="entry name" value="Glycoprotein, Type 4 Pilin"/>
    <property type="match status" value="1"/>
</dbReference>
<sequence length="345" mass="37520">MSGASQVNKKRHRAFTIIELLVTLSVIGLLIALLLPAVQKVRETARRMSCANNLKQIGIALNSYHEVHNVLPFGCGSDNDGIVSSLGTLNDRRYSAHSQFLPYLEQANVYDLIDFNVAPFHPYINSGITEPDCIASGGLSAVNGAAAITVISTFICPSDIDRLVGVMWGHNNYRSCNGGGWHGRNGNGMFGQNSSVRFGMVSDGLSNTVMFSERCKGTMNHDVYDSSSDIYNIAGIWSEETFQKFCQSLSPETSAAYPQNVDAGQNWLEGNFNWTRYNHLVNPNSVSCKNGFTWDGVGMAASSRHSSGVNALLGDGGVRFFNENIDSSIWQGLGTIHGEEVLADF</sequence>
<evidence type="ECO:0000313" key="3">
    <source>
        <dbReference type="EMBL" id="TWT60645.1"/>
    </source>
</evidence>
<protein>
    <recommendedName>
        <fullName evidence="2">DUF1559 domain-containing protein</fullName>
    </recommendedName>
</protein>
<reference evidence="3 4" key="1">
    <citation type="submission" date="2019-02" db="EMBL/GenBank/DDBJ databases">
        <title>Deep-cultivation of Planctomycetes and their phenomic and genomic characterization uncovers novel biology.</title>
        <authorList>
            <person name="Wiegand S."/>
            <person name="Jogler M."/>
            <person name="Boedeker C."/>
            <person name="Pinto D."/>
            <person name="Vollmers J."/>
            <person name="Rivas-Marin E."/>
            <person name="Kohn T."/>
            <person name="Peeters S.H."/>
            <person name="Heuer A."/>
            <person name="Rast P."/>
            <person name="Oberbeckmann S."/>
            <person name="Bunk B."/>
            <person name="Jeske O."/>
            <person name="Meyerdierks A."/>
            <person name="Storesund J.E."/>
            <person name="Kallscheuer N."/>
            <person name="Luecker S."/>
            <person name="Lage O.M."/>
            <person name="Pohl T."/>
            <person name="Merkel B.J."/>
            <person name="Hornburger P."/>
            <person name="Mueller R.-W."/>
            <person name="Bruemmer F."/>
            <person name="Labrenz M."/>
            <person name="Spormann A.M."/>
            <person name="Op Den Camp H."/>
            <person name="Overmann J."/>
            <person name="Amann R."/>
            <person name="Jetten M.S.M."/>
            <person name="Mascher T."/>
            <person name="Medema M.H."/>
            <person name="Devos D.P."/>
            <person name="Kaster A.-K."/>
            <person name="Ovreas L."/>
            <person name="Rohde M."/>
            <person name="Galperin M.Y."/>
            <person name="Jogler C."/>
        </authorList>
    </citation>
    <scope>NUCLEOTIDE SEQUENCE [LARGE SCALE GENOMIC DNA]</scope>
    <source>
        <strain evidence="3 4">Pan54</strain>
    </source>
</reference>
<dbReference type="SUPFAM" id="SSF54523">
    <property type="entry name" value="Pili subunits"/>
    <property type="match status" value="1"/>
</dbReference>
<dbReference type="NCBIfam" id="TIGR02532">
    <property type="entry name" value="IV_pilin_GFxxxE"/>
    <property type="match status" value="1"/>
</dbReference>
<keyword evidence="1" id="KW-0472">Membrane</keyword>
<feature type="domain" description="DUF1559" evidence="2">
    <location>
        <begin position="39"/>
        <end position="327"/>
    </location>
</feature>
<dbReference type="EMBL" id="SJPG01000001">
    <property type="protein sequence ID" value="TWT60645.1"/>
    <property type="molecule type" value="Genomic_DNA"/>
</dbReference>
<evidence type="ECO:0000256" key="1">
    <source>
        <dbReference type="SAM" id="Phobius"/>
    </source>
</evidence>
<dbReference type="NCBIfam" id="TIGR04294">
    <property type="entry name" value="pre_pil_HX9DG"/>
    <property type="match status" value="1"/>
</dbReference>
<dbReference type="Proteomes" id="UP000316095">
    <property type="component" value="Unassembled WGS sequence"/>
</dbReference>
<proteinExistence type="predicted"/>
<dbReference type="InterPro" id="IPR011453">
    <property type="entry name" value="DUF1559"/>
</dbReference>
<dbReference type="AlphaFoldDB" id="A0A5C5XES4"/>
<dbReference type="PANTHER" id="PTHR30093">
    <property type="entry name" value="GENERAL SECRETION PATHWAY PROTEIN G"/>
    <property type="match status" value="1"/>
</dbReference>
<keyword evidence="1" id="KW-0812">Transmembrane</keyword>
<dbReference type="PANTHER" id="PTHR30093:SF2">
    <property type="entry name" value="TYPE II SECRETION SYSTEM PROTEIN H"/>
    <property type="match status" value="1"/>
</dbReference>
<dbReference type="Pfam" id="PF07963">
    <property type="entry name" value="N_methyl"/>
    <property type="match status" value="1"/>
</dbReference>
<accession>A0A5C5XES4</accession>
<dbReference type="InterPro" id="IPR045584">
    <property type="entry name" value="Pilin-like"/>
</dbReference>
<feature type="transmembrane region" description="Helical" evidence="1">
    <location>
        <begin position="15"/>
        <end position="38"/>
    </location>
</feature>
<comment type="caution">
    <text evidence="3">The sequence shown here is derived from an EMBL/GenBank/DDBJ whole genome shotgun (WGS) entry which is preliminary data.</text>
</comment>
<keyword evidence="4" id="KW-1185">Reference proteome</keyword>
<dbReference type="InterPro" id="IPR012902">
    <property type="entry name" value="N_methyl_site"/>
</dbReference>
<gene>
    <name evidence="3" type="ORF">Pan54_13590</name>
</gene>